<gene>
    <name evidence="1" type="ORF">FJM51_23520</name>
</gene>
<name>A0A501W2E1_9RHOB</name>
<evidence type="ECO:0000313" key="1">
    <source>
        <dbReference type="EMBL" id="TPE42795.1"/>
    </source>
</evidence>
<dbReference type="PANTHER" id="PTHR33055:SF3">
    <property type="entry name" value="PUTATIVE TRANSPOSASE FOR IS117-RELATED"/>
    <property type="match status" value="1"/>
</dbReference>
<dbReference type="Proteomes" id="UP000319255">
    <property type="component" value="Unassembled WGS sequence"/>
</dbReference>
<reference evidence="1 2" key="1">
    <citation type="submission" date="2019-06" db="EMBL/GenBank/DDBJ databases">
        <title>A novel bacterium of genus Amaricoccus, isolated from marine sediment.</title>
        <authorList>
            <person name="Huang H."/>
            <person name="Mo K."/>
            <person name="Hu Y."/>
        </authorList>
    </citation>
    <scope>NUCLEOTIDE SEQUENCE [LARGE SCALE GENOMIC DNA]</scope>
    <source>
        <strain evidence="1 2">HB172011</strain>
    </source>
</reference>
<evidence type="ECO:0000313" key="2">
    <source>
        <dbReference type="Proteomes" id="UP000319255"/>
    </source>
</evidence>
<dbReference type="PANTHER" id="PTHR33055">
    <property type="entry name" value="TRANSPOSASE FOR INSERTION SEQUENCE ELEMENT IS1111A"/>
    <property type="match status" value="1"/>
</dbReference>
<accession>A0A501W2E1</accession>
<dbReference type="InterPro" id="IPR047650">
    <property type="entry name" value="Transpos_IS110"/>
</dbReference>
<organism evidence="1 2">
    <name type="scientific">Amaricoccus solimangrovi</name>
    <dbReference type="NCBI Taxonomy" id="2589815"/>
    <lineage>
        <taxon>Bacteria</taxon>
        <taxon>Pseudomonadati</taxon>
        <taxon>Pseudomonadota</taxon>
        <taxon>Alphaproteobacteria</taxon>
        <taxon>Rhodobacterales</taxon>
        <taxon>Paracoccaceae</taxon>
        <taxon>Amaricoccus</taxon>
    </lineage>
</organism>
<dbReference type="EMBL" id="VFRP01000115">
    <property type="protein sequence ID" value="TPE42795.1"/>
    <property type="molecule type" value="Genomic_DNA"/>
</dbReference>
<keyword evidence="2" id="KW-1185">Reference proteome</keyword>
<feature type="non-terminal residue" evidence="1">
    <location>
        <position position="1"/>
    </location>
</feature>
<protein>
    <submittedName>
        <fullName evidence="1">IS110 family transposase</fullName>
    </submittedName>
</protein>
<proteinExistence type="predicted"/>
<comment type="caution">
    <text evidence="1">The sequence shown here is derived from an EMBL/GenBank/DDBJ whole genome shotgun (WGS) entry which is preliminary data.</text>
</comment>
<sequence>RALVREALYMPALVAARFNPNLKAVHDRLLAAGKPAKVAITAVMRKLLILANALLRDQRIWTPTLA</sequence>
<dbReference type="AlphaFoldDB" id="A0A501W2E1"/>